<dbReference type="Pfam" id="PF07963">
    <property type="entry name" value="N_methyl"/>
    <property type="match status" value="1"/>
</dbReference>
<keyword evidence="2" id="KW-1185">Reference proteome</keyword>
<evidence type="ECO:0000313" key="2">
    <source>
        <dbReference type="Proteomes" id="UP000198982"/>
    </source>
</evidence>
<accession>A0A1H4JS62</accession>
<dbReference type="AlphaFoldDB" id="A0A1H4JS62"/>
<dbReference type="Proteomes" id="UP000198982">
    <property type="component" value="Unassembled WGS sequence"/>
</dbReference>
<proteinExistence type="predicted"/>
<dbReference type="RefSeq" id="WP_092309934.1">
    <property type="nucleotide sequence ID" value="NZ_FNTJ01000001.1"/>
</dbReference>
<dbReference type="EMBL" id="FNTJ01000001">
    <property type="protein sequence ID" value="SEB49109.1"/>
    <property type="molecule type" value="Genomic_DNA"/>
</dbReference>
<dbReference type="InterPro" id="IPR012902">
    <property type="entry name" value="N_methyl_site"/>
</dbReference>
<protein>
    <submittedName>
        <fullName evidence="1">Type IV pilus assembly protein PilW</fullName>
    </submittedName>
</protein>
<name>A0A1H4JS62_9PSED</name>
<organism evidence="1 2">
    <name type="scientific">Pseudomonas saponiphila</name>
    <dbReference type="NCBI Taxonomy" id="556534"/>
    <lineage>
        <taxon>Bacteria</taxon>
        <taxon>Pseudomonadati</taxon>
        <taxon>Pseudomonadota</taxon>
        <taxon>Gammaproteobacteria</taxon>
        <taxon>Pseudomonadales</taxon>
        <taxon>Pseudomonadaceae</taxon>
        <taxon>Pseudomonas</taxon>
    </lineage>
</organism>
<gene>
    <name evidence="1" type="ORF">SAMN05216178_0709</name>
</gene>
<reference evidence="2" key="1">
    <citation type="submission" date="2016-10" db="EMBL/GenBank/DDBJ databases">
        <authorList>
            <person name="Varghese N."/>
            <person name="Submissions S."/>
        </authorList>
    </citation>
    <scope>NUCLEOTIDE SEQUENCE [LARGE SCALE GENOMIC DNA]</scope>
    <source>
        <strain evidence="2">DSM 9751</strain>
    </source>
</reference>
<evidence type="ECO:0000313" key="1">
    <source>
        <dbReference type="EMBL" id="SEB49109.1"/>
    </source>
</evidence>
<sequence length="236" mass="25641">MKRGNCGFALVEMMLALLLGLVLVLAATQVFIAAKNTYLSQNAAAYLQEDGRFVLSKMLQEIRMAGLAGCLREVDDASSATEFSRYRATPIQWDSAEHKLTLITADVGEDGGAPTWSLVTDCQRSAVAYSGAHQGGVGQQVFALRRVFYSFRNRQLLLGSGLGKQQAVLLDNVEAFDVGFGVARTATDSEVSSYSSHPGDPARIRSVRLRLTLADPDARVRPQSYTVVVALRNRLP</sequence>